<evidence type="ECO:0000313" key="2">
    <source>
        <dbReference type="EMBL" id="KAK4039438.1"/>
    </source>
</evidence>
<organism evidence="2 3">
    <name type="scientific">Parachaetomium inaequale</name>
    <dbReference type="NCBI Taxonomy" id="2588326"/>
    <lineage>
        <taxon>Eukaryota</taxon>
        <taxon>Fungi</taxon>
        <taxon>Dikarya</taxon>
        <taxon>Ascomycota</taxon>
        <taxon>Pezizomycotina</taxon>
        <taxon>Sordariomycetes</taxon>
        <taxon>Sordariomycetidae</taxon>
        <taxon>Sordariales</taxon>
        <taxon>Chaetomiaceae</taxon>
        <taxon>Parachaetomium</taxon>
    </lineage>
</organism>
<dbReference type="Proteomes" id="UP001303115">
    <property type="component" value="Unassembled WGS sequence"/>
</dbReference>
<feature type="region of interest" description="Disordered" evidence="1">
    <location>
        <begin position="86"/>
        <end position="114"/>
    </location>
</feature>
<evidence type="ECO:0000313" key="3">
    <source>
        <dbReference type="Proteomes" id="UP001303115"/>
    </source>
</evidence>
<reference evidence="3" key="1">
    <citation type="journal article" date="2023" name="Mol. Phylogenet. Evol.">
        <title>Genome-scale phylogeny and comparative genomics of the fungal order Sordariales.</title>
        <authorList>
            <person name="Hensen N."/>
            <person name="Bonometti L."/>
            <person name="Westerberg I."/>
            <person name="Brannstrom I.O."/>
            <person name="Guillou S."/>
            <person name="Cros-Aarteil S."/>
            <person name="Calhoun S."/>
            <person name="Haridas S."/>
            <person name="Kuo A."/>
            <person name="Mondo S."/>
            <person name="Pangilinan J."/>
            <person name="Riley R."/>
            <person name="LaButti K."/>
            <person name="Andreopoulos B."/>
            <person name="Lipzen A."/>
            <person name="Chen C."/>
            <person name="Yan M."/>
            <person name="Daum C."/>
            <person name="Ng V."/>
            <person name="Clum A."/>
            <person name="Steindorff A."/>
            <person name="Ohm R.A."/>
            <person name="Martin F."/>
            <person name="Silar P."/>
            <person name="Natvig D.O."/>
            <person name="Lalanne C."/>
            <person name="Gautier V."/>
            <person name="Ament-Velasquez S.L."/>
            <person name="Kruys A."/>
            <person name="Hutchinson M.I."/>
            <person name="Powell A.J."/>
            <person name="Barry K."/>
            <person name="Miller A.N."/>
            <person name="Grigoriev I.V."/>
            <person name="Debuchy R."/>
            <person name="Gladieux P."/>
            <person name="Hiltunen Thoren M."/>
            <person name="Johannesson H."/>
        </authorList>
    </citation>
    <scope>NUCLEOTIDE SEQUENCE [LARGE SCALE GENOMIC DNA]</scope>
    <source>
        <strain evidence="3">CBS 284.82</strain>
    </source>
</reference>
<evidence type="ECO:0000256" key="1">
    <source>
        <dbReference type="SAM" id="MobiDB-lite"/>
    </source>
</evidence>
<name>A0AAN6PEH2_9PEZI</name>
<feature type="region of interest" description="Disordered" evidence="1">
    <location>
        <begin position="1"/>
        <end position="51"/>
    </location>
</feature>
<comment type="caution">
    <text evidence="2">The sequence shown here is derived from an EMBL/GenBank/DDBJ whole genome shotgun (WGS) entry which is preliminary data.</text>
</comment>
<dbReference type="EMBL" id="MU854400">
    <property type="protein sequence ID" value="KAK4039438.1"/>
    <property type="molecule type" value="Genomic_DNA"/>
</dbReference>
<proteinExistence type="predicted"/>
<gene>
    <name evidence="2" type="ORF">C8A01DRAFT_16589</name>
</gene>
<dbReference type="AlphaFoldDB" id="A0AAN6PEH2"/>
<accession>A0AAN6PEH2</accession>
<feature type="compositionally biased region" description="Polar residues" evidence="1">
    <location>
        <begin position="29"/>
        <end position="43"/>
    </location>
</feature>
<sequence>MKSYLAQLSEEAGPPPPYTRGSWPDTHHTQTSSCPHCGTNLSGSRPGDSRDAHVAIPSVLSEADPDCSPAKLNRLKELICAATKNEARRTKPRPRTMRPELAEEEATAQESPVSETLTRVARKMQGGIYRGGETSVDALVKSRYRGRDKYSVPGRLEGVLEAVGAILYAQEWTGNSSQEALDTTPAANQIPRSSRLGLELASEYVYEAMLLVDYGCPSRPIRSMWNCRDYFLNVDLPEFDNFSRFLTTTARRWEQGQIPDSATWDHIAHRMEAVEYRWPPVVDVWNAATLLYYYNTRRKPVSAEDRKNGLTGYTGVLQEMVDEVPTRGTDRLGRKLSLDVHVLIPKFVSKREDREQMMAKAKALAEQHGIPLEVPEPRRGLFERVAGLFLCRKKGLKEKQGLKREG</sequence>
<keyword evidence="3" id="KW-1185">Reference proteome</keyword>
<protein>
    <submittedName>
        <fullName evidence="2">Uncharacterized protein</fullName>
    </submittedName>
</protein>